<name>A0AAE0F353_9CHLO</name>
<proteinExistence type="predicted"/>
<gene>
    <name evidence="2" type="ORF">CYMTET_40558</name>
</gene>
<accession>A0AAE0F353</accession>
<evidence type="ECO:0000256" key="1">
    <source>
        <dbReference type="SAM" id="MobiDB-lite"/>
    </source>
</evidence>
<organism evidence="2 3">
    <name type="scientific">Cymbomonas tetramitiformis</name>
    <dbReference type="NCBI Taxonomy" id="36881"/>
    <lineage>
        <taxon>Eukaryota</taxon>
        <taxon>Viridiplantae</taxon>
        <taxon>Chlorophyta</taxon>
        <taxon>Pyramimonadophyceae</taxon>
        <taxon>Pyramimonadales</taxon>
        <taxon>Pyramimonadaceae</taxon>
        <taxon>Cymbomonas</taxon>
    </lineage>
</organism>
<feature type="region of interest" description="Disordered" evidence="1">
    <location>
        <begin position="166"/>
        <end position="208"/>
    </location>
</feature>
<comment type="caution">
    <text evidence="2">The sequence shown here is derived from an EMBL/GenBank/DDBJ whole genome shotgun (WGS) entry which is preliminary data.</text>
</comment>
<feature type="region of interest" description="Disordered" evidence="1">
    <location>
        <begin position="59"/>
        <end position="79"/>
    </location>
</feature>
<evidence type="ECO:0000313" key="3">
    <source>
        <dbReference type="Proteomes" id="UP001190700"/>
    </source>
</evidence>
<feature type="compositionally biased region" description="Pro residues" evidence="1">
    <location>
        <begin position="178"/>
        <end position="191"/>
    </location>
</feature>
<dbReference type="Proteomes" id="UP001190700">
    <property type="component" value="Unassembled WGS sequence"/>
</dbReference>
<dbReference type="EMBL" id="LGRX02026943">
    <property type="protein sequence ID" value="KAK3250058.1"/>
    <property type="molecule type" value="Genomic_DNA"/>
</dbReference>
<evidence type="ECO:0000313" key="2">
    <source>
        <dbReference type="EMBL" id="KAK3250058.1"/>
    </source>
</evidence>
<protein>
    <submittedName>
        <fullName evidence="2">Uncharacterized protein</fullName>
    </submittedName>
</protein>
<dbReference type="AlphaFoldDB" id="A0AAE0F353"/>
<reference evidence="2 3" key="1">
    <citation type="journal article" date="2015" name="Genome Biol. Evol.">
        <title>Comparative Genomics of a Bacterivorous Green Alga Reveals Evolutionary Causalities and Consequences of Phago-Mixotrophic Mode of Nutrition.</title>
        <authorList>
            <person name="Burns J.A."/>
            <person name="Paasch A."/>
            <person name="Narechania A."/>
            <person name="Kim E."/>
        </authorList>
    </citation>
    <scope>NUCLEOTIDE SEQUENCE [LARGE SCALE GENOMIC DNA]</scope>
    <source>
        <strain evidence="2 3">PLY_AMNH</strain>
    </source>
</reference>
<sequence>MCDELSSYSFGVTAGGALSALGKYAAYCQPVGTSMGGFRVGGAADGVPSFATVKIDDAHVGATEPPPPPPLSDDATDGAADDRVYPVRCQLPESNEEGDPETVSDARRSVVPRHAPLAGQALGGATVDSFGDIPDGTGGDAMPAAIPPRKQISYRRTRQGFDSYRVIPLPPALDDTDPPVPGYPPYSPPPYSSDDERGGGLNRQYRQF</sequence>
<keyword evidence="3" id="KW-1185">Reference proteome</keyword>